<dbReference type="SMART" id="SM00034">
    <property type="entry name" value="CLECT"/>
    <property type="match status" value="1"/>
</dbReference>
<dbReference type="Gene3D" id="3.10.100.10">
    <property type="entry name" value="Mannose-Binding Protein A, subunit A"/>
    <property type="match status" value="1"/>
</dbReference>
<keyword evidence="5" id="KW-1185">Reference proteome</keyword>
<dbReference type="OrthoDB" id="6328985at2759"/>
<organism evidence="4 5">
    <name type="scientific">Phaedon cochleariae</name>
    <name type="common">Mustard beetle</name>
    <dbReference type="NCBI Taxonomy" id="80249"/>
    <lineage>
        <taxon>Eukaryota</taxon>
        <taxon>Metazoa</taxon>
        <taxon>Ecdysozoa</taxon>
        <taxon>Arthropoda</taxon>
        <taxon>Hexapoda</taxon>
        <taxon>Insecta</taxon>
        <taxon>Pterygota</taxon>
        <taxon>Neoptera</taxon>
        <taxon>Endopterygota</taxon>
        <taxon>Coleoptera</taxon>
        <taxon>Polyphaga</taxon>
        <taxon>Cucujiformia</taxon>
        <taxon>Chrysomeloidea</taxon>
        <taxon>Chrysomelidae</taxon>
        <taxon>Chrysomelinae</taxon>
        <taxon>Chrysomelini</taxon>
        <taxon>Phaedon</taxon>
    </lineage>
</organism>
<evidence type="ECO:0000313" key="5">
    <source>
        <dbReference type="Proteomes" id="UP001153737"/>
    </source>
</evidence>
<feature type="signal peptide" evidence="2">
    <location>
        <begin position="1"/>
        <end position="19"/>
    </location>
</feature>
<accession>A0A9P0DN69</accession>
<evidence type="ECO:0000259" key="3">
    <source>
        <dbReference type="PROSITE" id="PS50041"/>
    </source>
</evidence>
<evidence type="ECO:0000313" key="4">
    <source>
        <dbReference type="EMBL" id="CAH1179054.1"/>
    </source>
</evidence>
<dbReference type="InterPro" id="IPR050111">
    <property type="entry name" value="C-type_lectin/snaclec_domain"/>
</dbReference>
<keyword evidence="2" id="KW-0732">Signal</keyword>
<gene>
    <name evidence="4" type="ORF">PHAECO_LOCUS12220</name>
</gene>
<dbReference type="EMBL" id="OU896714">
    <property type="protein sequence ID" value="CAH1179054.1"/>
    <property type="molecule type" value="Genomic_DNA"/>
</dbReference>
<feature type="domain" description="C-type lectin" evidence="3">
    <location>
        <begin position="42"/>
        <end position="166"/>
    </location>
</feature>
<feature type="chain" id="PRO_5040243351" description="C-type lectin domain-containing protein" evidence="2">
    <location>
        <begin position="20"/>
        <end position="174"/>
    </location>
</feature>
<dbReference type="Pfam" id="PF00059">
    <property type="entry name" value="Lectin_C"/>
    <property type="match status" value="1"/>
</dbReference>
<dbReference type="Proteomes" id="UP001153737">
    <property type="component" value="Chromosome 8"/>
</dbReference>
<dbReference type="AlphaFoldDB" id="A0A9P0DN69"/>
<name>A0A9P0DN69_PHACE</name>
<dbReference type="PROSITE" id="PS50041">
    <property type="entry name" value="C_TYPE_LECTIN_2"/>
    <property type="match status" value="1"/>
</dbReference>
<evidence type="ECO:0000256" key="2">
    <source>
        <dbReference type="SAM" id="SignalP"/>
    </source>
</evidence>
<protein>
    <recommendedName>
        <fullName evidence="3">C-type lectin domain-containing protein</fullName>
    </recommendedName>
</protein>
<dbReference type="InterPro" id="IPR018378">
    <property type="entry name" value="C-type_lectin_CS"/>
</dbReference>
<dbReference type="InterPro" id="IPR001304">
    <property type="entry name" value="C-type_lectin-like"/>
</dbReference>
<reference evidence="4" key="2">
    <citation type="submission" date="2022-10" db="EMBL/GenBank/DDBJ databases">
        <authorList>
            <consortium name="ENA_rothamsted_submissions"/>
            <consortium name="culmorum"/>
            <person name="King R."/>
        </authorList>
    </citation>
    <scope>NUCLEOTIDE SEQUENCE</scope>
</reference>
<reference evidence="4" key="1">
    <citation type="submission" date="2022-01" db="EMBL/GenBank/DDBJ databases">
        <authorList>
            <person name="King R."/>
        </authorList>
    </citation>
    <scope>NUCLEOTIDE SEQUENCE</scope>
</reference>
<dbReference type="InterPro" id="IPR016187">
    <property type="entry name" value="CTDL_fold"/>
</dbReference>
<dbReference type="PROSITE" id="PS00615">
    <property type="entry name" value="C_TYPE_LECTIN_1"/>
    <property type="match status" value="1"/>
</dbReference>
<dbReference type="InterPro" id="IPR016186">
    <property type="entry name" value="C-type_lectin-like/link_sf"/>
</dbReference>
<evidence type="ECO:0000256" key="1">
    <source>
        <dbReference type="ARBA" id="ARBA00023157"/>
    </source>
</evidence>
<proteinExistence type="predicted"/>
<dbReference type="SUPFAM" id="SSF56436">
    <property type="entry name" value="C-type lectin-like"/>
    <property type="match status" value="1"/>
</dbReference>
<dbReference type="CDD" id="cd00037">
    <property type="entry name" value="CLECT"/>
    <property type="match status" value="1"/>
</dbReference>
<sequence>MWICVCLLISTACISYAAGQNDDGAFTSAVLPKKNNNNQLEFAGQKYYFNTVFKANYFGAMAYCKQQGMELLSIESQAENKRIELFLVENGLTYGHFWTSATKSVDNVHWKWLSTGRDIVYTNWYWSEPNNIPIVWEHCIEIRIEGTTGLTWNDLPCSRELLSICEAPKNYCRC</sequence>
<keyword evidence="1" id="KW-1015">Disulfide bond</keyword>
<dbReference type="PANTHER" id="PTHR22803">
    <property type="entry name" value="MANNOSE, PHOSPHOLIPASE, LECTIN RECEPTOR RELATED"/>
    <property type="match status" value="1"/>
</dbReference>